<protein>
    <submittedName>
        <fullName evidence="2">Uncharacterized protein</fullName>
    </submittedName>
</protein>
<name>A0A2G8RQ07_9APHY</name>
<evidence type="ECO:0000256" key="1">
    <source>
        <dbReference type="SAM" id="MobiDB-lite"/>
    </source>
</evidence>
<comment type="caution">
    <text evidence="2">The sequence shown here is derived from an EMBL/GenBank/DDBJ whole genome shotgun (WGS) entry which is preliminary data.</text>
</comment>
<evidence type="ECO:0000313" key="3">
    <source>
        <dbReference type="Proteomes" id="UP000230002"/>
    </source>
</evidence>
<accession>A0A2G8RQ07</accession>
<sequence>MGLFTCARFHALESAHIHVTSSKEVHLRSGDITALLGLFYAAVSASHVRTLNLTMICISLQSDDDFPPLRDLLASILPLRDLRTFTLTGVLRVMPVDDADFVALARAWPTLERLNISDGTTSESAVSLGALHHFASACPSLQELSLPGLVYPVVGVHVIPEPPLASSPERPPHPLRQLRVRTVLVPKTDPQSISDESAEAFARYLLELFPNLDGWEYMPKPPRPREPSPEPGPPGRRRPGISMSSFVAYDGRWWAVARRIYALCAAREEAKLSFSA</sequence>
<dbReference type="EMBL" id="AYKW01000068">
    <property type="protein sequence ID" value="PIL23587.1"/>
    <property type="molecule type" value="Genomic_DNA"/>
</dbReference>
<feature type="region of interest" description="Disordered" evidence="1">
    <location>
        <begin position="217"/>
        <end position="241"/>
    </location>
</feature>
<dbReference type="InterPro" id="IPR032675">
    <property type="entry name" value="LRR_dom_sf"/>
</dbReference>
<dbReference type="Proteomes" id="UP000230002">
    <property type="component" value="Unassembled WGS sequence"/>
</dbReference>
<evidence type="ECO:0000313" key="2">
    <source>
        <dbReference type="EMBL" id="PIL23587.1"/>
    </source>
</evidence>
<dbReference type="AlphaFoldDB" id="A0A2G8RQ07"/>
<dbReference type="SUPFAM" id="SSF52047">
    <property type="entry name" value="RNI-like"/>
    <property type="match status" value="1"/>
</dbReference>
<dbReference type="OrthoDB" id="3543113at2759"/>
<gene>
    <name evidence="2" type="ORF">GSI_14900</name>
</gene>
<keyword evidence="3" id="KW-1185">Reference proteome</keyword>
<reference evidence="2 3" key="1">
    <citation type="journal article" date="2015" name="Sci. Rep.">
        <title>Chromosome-level genome map provides insights into diverse defense mechanisms in the medicinal fungus Ganoderma sinense.</title>
        <authorList>
            <person name="Zhu Y."/>
            <person name="Xu J."/>
            <person name="Sun C."/>
            <person name="Zhou S."/>
            <person name="Xu H."/>
            <person name="Nelson D.R."/>
            <person name="Qian J."/>
            <person name="Song J."/>
            <person name="Luo H."/>
            <person name="Xiang L."/>
            <person name="Li Y."/>
            <person name="Xu Z."/>
            <person name="Ji A."/>
            <person name="Wang L."/>
            <person name="Lu S."/>
            <person name="Hayward A."/>
            <person name="Sun W."/>
            <person name="Li X."/>
            <person name="Schwartz D.C."/>
            <person name="Wang Y."/>
            <person name="Chen S."/>
        </authorList>
    </citation>
    <scope>NUCLEOTIDE SEQUENCE [LARGE SCALE GENOMIC DNA]</scope>
    <source>
        <strain evidence="2 3">ZZ0214-1</strain>
    </source>
</reference>
<organism evidence="2 3">
    <name type="scientific">Ganoderma sinense ZZ0214-1</name>
    <dbReference type="NCBI Taxonomy" id="1077348"/>
    <lineage>
        <taxon>Eukaryota</taxon>
        <taxon>Fungi</taxon>
        <taxon>Dikarya</taxon>
        <taxon>Basidiomycota</taxon>
        <taxon>Agaricomycotina</taxon>
        <taxon>Agaricomycetes</taxon>
        <taxon>Polyporales</taxon>
        <taxon>Polyporaceae</taxon>
        <taxon>Ganoderma</taxon>
    </lineage>
</organism>
<proteinExistence type="predicted"/>
<dbReference type="Gene3D" id="3.80.10.10">
    <property type="entry name" value="Ribonuclease Inhibitor"/>
    <property type="match status" value="1"/>
</dbReference>